<keyword evidence="2" id="KW-0418">Kinase</keyword>
<keyword evidence="3" id="KW-1185">Reference proteome</keyword>
<keyword evidence="2" id="KW-0808">Transferase</keyword>
<evidence type="ECO:0000256" key="1">
    <source>
        <dbReference type="ARBA" id="ARBA00006479"/>
    </source>
</evidence>
<accession>A0A2T5JEI8</accession>
<comment type="caution">
    <text evidence="2">The sequence shown here is derived from an EMBL/GenBank/DDBJ whole genome shotgun (WGS) entry which is preliminary data.</text>
</comment>
<name>A0A2T5JEI8_9SPHI</name>
<evidence type="ECO:0000313" key="3">
    <source>
        <dbReference type="Proteomes" id="UP000244168"/>
    </source>
</evidence>
<dbReference type="InterPro" id="IPR043129">
    <property type="entry name" value="ATPase_NBD"/>
</dbReference>
<dbReference type="RefSeq" id="WP_107826300.1">
    <property type="nucleotide sequence ID" value="NZ_CP160205.1"/>
</dbReference>
<dbReference type="PANTHER" id="PTHR18964">
    <property type="entry name" value="ROK (REPRESSOR, ORF, KINASE) FAMILY"/>
    <property type="match status" value="1"/>
</dbReference>
<proteinExistence type="inferred from homology"/>
<dbReference type="SUPFAM" id="SSF53067">
    <property type="entry name" value="Actin-like ATPase domain"/>
    <property type="match status" value="1"/>
</dbReference>
<dbReference type="EMBL" id="QAOQ01000001">
    <property type="protein sequence ID" value="PTR00858.1"/>
    <property type="molecule type" value="Genomic_DNA"/>
</dbReference>
<dbReference type="OrthoDB" id="49666at2"/>
<sequence length="294" mass="31931">MNTDAPAGKQVLGVYISGYHITTLIVDLATGNTLRSSYQRVPVNSWGTADEIIGTCATVIKKALTENHVDIHFIGIAMPGPFDYEQGISYIRNNKKHDALYGLNVKQLLAEQVGIATDQLCMLSDAAAFLKGEVFAGVAKGEDRLIGLTLGTGLGTARLKDGVAEDANLWCMPFLDSIAEDYLSERWFLKRYYELSGINVVNVKELSSFYQSSSTVKSVFKEFAVNLANFTGNFVHAVQPKMVVLSGDISRASDCFLAAYKAQLAKIGLEDLPINVSKLNSEAVMIGAATSWLN</sequence>
<dbReference type="Proteomes" id="UP000244168">
    <property type="component" value="Unassembled WGS sequence"/>
</dbReference>
<dbReference type="CDD" id="cd23763">
    <property type="entry name" value="ASKHA_ATPase_ROK"/>
    <property type="match status" value="1"/>
</dbReference>
<evidence type="ECO:0000313" key="2">
    <source>
        <dbReference type="EMBL" id="PTR00858.1"/>
    </source>
</evidence>
<dbReference type="Gene3D" id="3.30.420.40">
    <property type="match status" value="2"/>
</dbReference>
<dbReference type="InterPro" id="IPR000600">
    <property type="entry name" value="ROK"/>
</dbReference>
<reference evidence="2 3" key="1">
    <citation type="submission" date="2018-04" db="EMBL/GenBank/DDBJ databases">
        <title>Genomic Encyclopedia of Archaeal and Bacterial Type Strains, Phase II (KMG-II): from individual species to whole genera.</title>
        <authorList>
            <person name="Goeker M."/>
        </authorList>
    </citation>
    <scope>NUCLEOTIDE SEQUENCE [LARGE SCALE GENOMIC DNA]</scope>
    <source>
        <strain evidence="2 3">DSM 26809</strain>
    </source>
</reference>
<organism evidence="2 3">
    <name type="scientific">Mucilaginibacter yixingensis</name>
    <dbReference type="NCBI Taxonomy" id="1295612"/>
    <lineage>
        <taxon>Bacteria</taxon>
        <taxon>Pseudomonadati</taxon>
        <taxon>Bacteroidota</taxon>
        <taxon>Sphingobacteriia</taxon>
        <taxon>Sphingobacteriales</taxon>
        <taxon>Sphingobacteriaceae</taxon>
        <taxon>Mucilaginibacter</taxon>
    </lineage>
</organism>
<gene>
    <name evidence="2" type="ORF">C8P68_10186</name>
</gene>
<dbReference type="AlphaFoldDB" id="A0A2T5JEI8"/>
<comment type="similarity">
    <text evidence="1">Belongs to the ROK (NagC/XylR) family.</text>
</comment>
<protein>
    <submittedName>
        <fullName evidence="2">Glucokinase</fullName>
    </submittedName>
</protein>
<dbReference type="Pfam" id="PF00480">
    <property type="entry name" value="ROK"/>
    <property type="match status" value="2"/>
</dbReference>
<dbReference type="GO" id="GO:0016301">
    <property type="term" value="F:kinase activity"/>
    <property type="evidence" value="ECO:0007669"/>
    <property type="project" value="UniProtKB-KW"/>
</dbReference>
<dbReference type="PANTHER" id="PTHR18964:SF149">
    <property type="entry name" value="BIFUNCTIONAL UDP-N-ACETYLGLUCOSAMINE 2-EPIMERASE_N-ACETYLMANNOSAMINE KINASE"/>
    <property type="match status" value="1"/>
</dbReference>